<dbReference type="InterPro" id="IPR030190">
    <property type="entry name" value="MacA_alpha-hairpin_sf"/>
</dbReference>
<evidence type="ECO:0000313" key="4">
    <source>
        <dbReference type="EMBL" id="MDQ2094910.1"/>
    </source>
</evidence>
<protein>
    <submittedName>
        <fullName evidence="4">HlyD family efflux transporter periplasmic adaptor subunit</fullName>
    </submittedName>
</protein>
<dbReference type="PANTHER" id="PTHR32347">
    <property type="entry name" value="EFFLUX SYSTEM COMPONENT YKNX-RELATED"/>
    <property type="match status" value="1"/>
</dbReference>
<dbReference type="Proteomes" id="UP001227162">
    <property type="component" value="Unassembled WGS sequence"/>
</dbReference>
<sequence length="412" mass="44115">MARKKHSRAIFTAGLFIVVVVALAYAFWPRPLLVDIGTVARGPLTVTIDEEGRTQVHDSFIVSTPIAGRLLRVNVEPGDEVEKDKTVVARMLPSNPSLLDARTREQAETNVSSAEAALRVAQADVNRALADRDLAESNLARTQKLFDSQIASSAALERDKTMARLAQANLDTARATISMRVAQLNNASAQLISFDDKALASVLKLRPEDMIPITAPASGVILQVKQQSEITLPTGAPIVEIGDVTRDLEIVADLLSTDAVKTASGARVIIDNWGGDAPLEGKVARIAPWGFTKYSALGVEEQRVQVTIDFADPPEARAGLGHGFRVEVRIVVWHDEDALIVPSSALFREGEDWAIFVVTPEGRAERRVVTLAANNGVEAAIAEGVSEGAQIVLYPSAALTDGARVAQRGAEG</sequence>
<evidence type="ECO:0000313" key="5">
    <source>
        <dbReference type="Proteomes" id="UP001227162"/>
    </source>
</evidence>
<dbReference type="RefSeq" id="WP_317626518.1">
    <property type="nucleotide sequence ID" value="NZ_JANFFA010000003.1"/>
</dbReference>
<evidence type="ECO:0000256" key="1">
    <source>
        <dbReference type="ARBA" id="ARBA00004196"/>
    </source>
</evidence>
<dbReference type="GO" id="GO:1990195">
    <property type="term" value="C:macrolide transmembrane transporter complex"/>
    <property type="evidence" value="ECO:0007669"/>
    <property type="project" value="InterPro"/>
</dbReference>
<dbReference type="GO" id="GO:1990961">
    <property type="term" value="P:xenobiotic detoxification by transmembrane export across the plasma membrane"/>
    <property type="evidence" value="ECO:0007669"/>
    <property type="project" value="InterPro"/>
</dbReference>
<gene>
    <name evidence="4" type="ORF">NOI20_12375</name>
</gene>
<comment type="caution">
    <text evidence="4">The sequence shown here is derived from an EMBL/GenBank/DDBJ whole genome shotgun (WGS) entry which is preliminary data.</text>
</comment>
<name>A0AAJ1U8U9_9RHOB</name>
<dbReference type="EMBL" id="JANFFA010000003">
    <property type="protein sequence ID" value="MDQ2094910.1"/>
    <property type="molecule type" value="Genomic_DNA"/>
</dbReference>
<evidence type="ECO:0000256" key="2">
    <source>
        <dbReference type="ARBA" id="ARBA00023054"/>
    </source>
</evidence>
<keyword evidence="2" id="KW-0175">Coiled coil</keyword>
<dbReference type="Pfam" id="PF25989">
    <property type="entry name" value="YknX_C"/>
    <property type="match status" value="1"/>
</dbReference>
<feature type="domain" description="YknX-like C-terminal permuted SH3-like" evidence="3">
    <location>
        <begin position="339"/>
        <end position="406"/>
    </location>
</feature>
<dbReference type="AlphaFoldDB" id="A0AAJ1U8U9"/>
<dbReference type="Gene3D" id="2.40.420.20">
    <property type="match status" value="1"/>
</dbReference>
<dbReference type="GO" id="GO:0030313">
    <property type="term" value="C:cell envelope"/>
    <property type="evidence" value="ECO:0007669"/>
    <property type="project" value="UniProtKB-SubCell"/>
</dbReference>
<dbReference type="Gene3D" id="6.10.140.1990">
    <property type="match status" value="1"/>
</dbReference>
<proteinExistence type="predicted"/>
<evidence type="ECO:0000259" key="3">
    <source>
        <dbReference type="Pfam" id="PF25989"/>
    </source>
</evidence>
<comment type="subcellular location">
    <subcellularLocation>
        <location evidence="1">Cell envelope</location>
    </subcellularLocation>
</comment>
<dbReference type="PANTHER" id="PTHR32347:SF29">
    <property type="entry name" value="UPF0194 MEMBRANE PROTEIN YBHG"/>
    <property type="match status" value="1"/>
</dbReference>
<dbReference type="InterPro" id="IPR058637">
    <property type="entry name" value="YknX-like_C"/>
</dbReference>
<reference evidence="4" key="2">
    <citation type="submission" date="2023-04" db="EMBL/GenBank/DDBJ databases">
        <title>'Rhodoalgimonas zhirmunskyi' gen. nov., isolated from a red alga.</title>
        <authorList>
            <person name="Nedashkovskaya O.I."/>
            <person name="Otstavnykh N.Y."/>
            <person name="Bystritskaya E.P."/>
            <person name="Balabanova L.A."/>
            <person name="Isaeva M.P."/>
        </authorList>
    </citation>
    <scope>NUCLEOTIDE SEQUENCE</scope>
    <source>
        <strain evidence="4">10Alg 79</strain>
    </source>
</reference>
<organism evidence="4 5">
    <name type="scientific">Rhodalgimonas zhirmunskyi</name>
    <dbReference type="NCBI Taxonomy" id="2964767"/>
    <lineage>
        <taxon>Bacteria</taxon>
        <taxon>Pseudomonadati</taxon>
        <taxon>Pseudomonadota</taxon>
        <taxon>Alphaproteobacteria</taxon>
        <taxon>Rhodobacterales</taxon>
        <taxon>Roseobacteraceae</taxon>
        <taxon>Rhodalgimonas</taxon>
    </lineage>
</organism>
<keyword evidence="5" id="KW-1185">Reference proteome</keyword>
<reference evidence="4" key="1">
    <citation type="submission" date="2022-07" db="EMBL/GenBank/DDBJ databases">
        <authorList>
            <person name="Otstavnykh N."/>
            <person name="Isaeva M."/>
            <person name="Bystritskaya E."/>
        </authorList>
    </citation>
    <scope>NUCLEOTIDE SEQUENCE</scope>
    <source>
        <strain evidence="4">10Alg 79</strain>
    </source>
</reference>
<accession>A0AAJ1U8U9</accession>
<dbReference type="GO" id="GO:0019898">
    <property type="term" value="C:extrinsic component of membrane"/>
    <property type="evidence" value="ECO:0007669"/>
    <property type="project" value="InterPro"/>
</dbReference>
<dbReference type="InterPro" id="IPR050465">
    <property type="entry name" value="UPF0194_transport"/>
</dbReference>